<dbReference type="InterPro" id="IPR013740">
    <property type="entry name" value="Redoxin"/>
</dbReference>
<feature type="domain" description="Thioredoxin" evidence="5">
    <location>
        <begin position="244"/>
        <end position="385"/>
    </location>
</feature>
<keyword evidence="2" id="KW-0201">Cytochrome c-type biogenesis</keyword>
<dbReference type="InterPro" id="IPR036249">
    <property type="entry name" value="Thioredoxin-like_sf"/>
</dbReference>
<evidence type="ECO:0000256" key="4">
    <source>
        <dbReference type="ARBA" id="ARBA00023284"/>
    </source>
</evidence>
<dbReference type="CDD" id="cd02966">
    <property type="entry name" value="TlpA_like_family"/>
    <property type="match status" value="1"/>
</dbReference>
<dbReference type="PANTHER" id="PTHR42852:SF6">
    <property type="entry name" value="THIOL:DISULFIDE INTERCHANGE PROTEIN DSBE"/>
    <property type="match status" value="1"/>
</dbReference>
<dbReference type="SUPFAM" id="SSF52833">
    <property type="entry name" value="Thioredoxin-like"/>
    <property type="match status" value="1"/>
</dbReference>
<dbReference type="Proteomes" id="UP001597440">
    <property type="component" value="Unassembled WGS sequence"/>
</dbReference>
<evidence type="ECO:0000313" key="7">
    <source>
        <dbReference type="Proteomes" id="UP001597440"/>
    </source>
</evidence>
<evidence type="ECO:0000313" key="6">
    <source>
        <dbReference type="EMBL" id="MFD2554112.1"/>
    </source>
</evidence>
<evidence type="ECO:0000256" key="1">
    <source>
        <dbReference type="ARBA" id="ARBA00004196"/>
    </source>
</evidence>
<comment type="subcellular location">
    <subcellularLocation>
        <location evidence="1">Cell envelope</location>
    </subcellularLocation>
</comment>
<dbReference type="InterPro" id="IPR017937">
    <property type="entry name" value="Thioredoxin_CS"/>
</dbReference>
<accession>A0ABW5L2J9</accession>
<dbReference type="PROSITE" id="PS00194">
    <property type="entry name" value="THIOREDOXIN_1"/>
    <property type="match status" value="1"/>
</dbReference>
<keyword evidence="3" id="KW-1015">Disulfide bond</keyword>
<evidence type="ECO:0000256" key="2">
    <source>
        <dbReference type="ARBA" id="ARBA00022748"/>
    </source>
</evidence>
<dbReference type="PROSITE" id="PS51352">
    <property type="entry name" value="THIOREDOXIN_2"/>
    <property type="match status" value="1"/>
</dbReference>
<keyword evidence="4" id="KW-0676">Redox-active center</keyword>
<evidence type="ECO:0000259" key="5">
    <source>
        <dbReference type="PROSITE" id="PS51352"/>
    </source>
</evidence>
<dbReference type="RefSeq" id="WP_210356078.1">
    <property type="nucleotide sequence ID" value="NZ_JAEQMU010000006.1"/>
</dbReference>
<gene>
    <name evidence="6" type="ORF">ACFSQW_06915</name>
</gene>
<proteinExistence type="predicted"/>
<dbReference type="InterPro" id="IPR050553">
    <property type="entry name" value="Thioredoxin_ResA/DsbE_sf"/>
</dbReference>
<protein>
    <submittedName>
        <fullName evidence="6">TlpA family protein disulfide reductase</fullName>
    </submittedName>
</protein>
<dbReference type="EMBL" id="JBHULD010000008">
    <property type="protein sequence ID" value="MFD2554112.1"/>
    <property type="molecule type" value="Genomic_DNA"/>
</dbReference>
<name>A0ABW5L2J9_9SPHI</name>
<evidence type="ECO:0000256" key="3">
    <source>
        <dbReference type="ARBA" id="ARBA00023157"/>
    </source>
</evidence>
<dbReference type="Gene3D" id="3.40.30.10">
    <property type="entry name" value="Glutaredoxin"/>
    <property type="match status" value="1"/>
</dbReference>
<dbReference type="Pfam" id="PF08534">
    <property type="entry name" value="Redoxin"/>
    <property type="match status" value="1"/>
</dbReference>
<reference evidence="7" key="1">
    <citation type="journal article" date="2019" name="Int. J. Syst. Evol. Microbiol.">
        <title>The Global Catalogue of Microorganisms (GCM) 10K type strain sequencing project: providing services to taxonomists for standard genome sequencing and annotation.</title>
        <authorList>
            <consortium name="The Broad Institute Genomics Platform"/>
            <consortium name="The Broad Institute Genome Sequencing Center for Infectious Disease"/>
            <person name="Wu L."/>
            <person name="Ma J."/>
        </authorList>
    </citation>
    <scope>NUCLEOTIDE SEQUENCE [LARGE SCALE GENOMIC DNA]</scope>
    <source>
        <strain evidence="7">KCTC 52298</strain>
    </source>
</reference>
<sequence length="385" mass="43222">MVGKLKIIGLLLGCLILVQEGFAQAKKYTITSSIKDFADTTYSLTIWNGTSNTVSKTGGVKKGQVFYEDTTSVPLVIRMTFPTERLYKRADRGYYPVKSQSVWLVATPGSKIHLKGHLSDFAEVYPSGDKENEAISRLNKVYHPLINKSVNMTMRLAKEQDDVAVLEQLKKEQEAVDQEAVLGMTDFLKNNASSIAGLYYMNDMLLRKVISVEMVDSLLPTIKKPYQETAFYHTLVQRIEGNKFAVGKSIFTIKSSNTYDGKRFDSEAWKGKFYLIDFWGSWCGPCMADVPALKKMRDAFPEQLEVLGIASDKEAGWRKAIEQHELNWTQILSATGDQDFVTRLNVTGFPTKILVDPQGNIVYRSTGGGETSFDSMSEIIKAYKK</sequence>
<dbReference type="InterPro" id="IPR013766">
    <property type="entry name" value="Thioredoxin_domain"/>
</dbReference>
<comment type="caution">
    <text evidence="6">The sequence shown here is derived from an EMBL/GenBank/DDBJ whole genome shotgun (WGS) entry which is preliminary data.</text>
</comment>
<keyword evidence="7" id="KW-1185">Reference proteome</keyword>
<organism evidence="6 7">
    <name type="scientific">Sphingobacterium tabacisoli</name>
    <dbReference type="NCBI Taxonomy" id="2044855"/>
    <lineage>
        <taxon>Bacteria</taxon>
        <taxon>Pseudomonadati</taxon>
        <taxon>Bacteroidota</taxon>
        <taxon>Sphingobacteriia</taxon>
        <taxon>Sphingobacteriales</taxon>
        <taxon>Sphingobacteriaceae</taxon>
        <taxon>Sphingobacterium</taxon>
    </lineage>
</organism>
<dbReference type="PANTHER" id="PTHR42852">
    <property type="entry name" value="THIOL:DISULFIDE INTERCHANGE PROTEIN DSBE"/>
    <property type="match status" value="1"/>
</dbReference>